<feature type="region of interest" description="Disordered" evidence="1">
    <location>
        <begin position="213"/>
        <end position="234"/>
    </location>
</feature>
<dbReference type="STRING" id="157652.A0A371HKC5"/>
<dbReference type="SUPFAM" id="SSF53098">
    <property type="entry name" value="Ribonuclease H-like"/>
    <property type="match status" value="1"/>
</dbReference>
<dbReference type="Proteomes" id="UP000257109">
    <property type="component" value="Unassembled WGS sequence"/>
</dbReference>
<dbReference type="AlphaFoldDB" id="A0A371HKC5"/>
<evidence type="ECO:0000259" key="2">
    <source>
        <dbReference type="PROSITE" id="PS50994"/>
    </source>
</evidence>
<dbReference type="GO" id="GO:0015074">
    <property type="term" value="P:DNA integration"/>
    <property type="evidence" value="ECO:0007669"/>
    <property type="project" value="InterPro"/>
</dbReference>
<dbReference type="OrthoDB" id="1751476at2759"/>
<name>A0A371HKC5_MUCPR</name>
<evidence type="ECO:0000313" key="4">
    <source>
        <dbReference type="Proteomes" id="UP000257109"/>
    </source>
</evidence>
<dbReference type="PANTHER" id="PTHR42648">
    <property type="entry name" value="TRANSPOSASE, PUTATIVE-RELATED"/>
    <property type="match status" value="1"/>
</dbReference>
<proteinExistence type="predicted"/>
<dbReference type="InterPro" id="IPR039537">
    <property type="entry name" value="Retrotran_Ty1/copia-like"/>
</dbReference>
<feature type="domain" description="Integrase catalytic" evidence="2">
    <location>
        <begin position="40"/>
        <end position="86"/>
    </location>
</feature>
<accession>A0A371HKC5</accession>
<dbReference type="Pfam" id="PF25597">
    <property type="entry name" value="SH3_retrovirus"/>
    <property type="match status" value="1"/>
</dbReference>
<protein>
    <recommendedName>
        <fullName evidence="2">Integrase catalytic domain-containing protein</fullName>
    </recommendedName>
</protein>
<organism evidence="3 4">
    <name type="scientific">Mucuna pruriens</name>
    <name type="common">Velvet bean</name>
    <name type="synonym">Dolichos pruriens</name>
    <dbReference type="NCBI Taxonomy" id="157652"/>
    <lineage>
        <taxon>Eukaryota</taxon>
        <taxon>Viridiplantae</taxon>
        <taxon>Streptophyta</taxon>
        <taxon>Embryophyta</taxon>
        <taxon>Tracheophyta</taxon>
        <taxon>Spermatophyta</taxon>
        <taxon>Magnoliopsida</taxon>
        <taxon>eudicotyledons</taxon>
        <taxon>Gunneridae</taxon>
        <taxon>Pentapetalae</taxon>
        <taxon>rosids</taxon>
        <taxon>fabids</taxon>
        <taxon>Fabales</taxon>
        <taxon>Fabaceae</taxon>
        <taxon>Papilionoideae</taxon>
        <taxon>50 kb inversion clade</taxon>
        <taxon>NPAAA clade</taxon>
        <taxon>indigoferoid/millettioid clade</taxon>
        <taxon>Phaseoleae</taxon>
        <taxon>Mucuna</taxon>
    </lineage>
</organism>
<evidence type="ECO:0000313" key="3">
    <source>
        <dbReference type="EMBL" id="RDY03248.1"/>
    </source>
</evidence>
<dbReference type="PROSITE" id="PS50994">
    <property type="entry name" value="INTEGRASE"/>
    <property type="match status" value="1"/>
</dbReference>
<dbReference type="EMBL" id="QJKJ01002348">
    <property type="protein sequence ID" value="RDY03248.1"/>
    <property type="molecule type" value="Genomic_DNA"/>
</dbReference>
<dbReference type="Gene3D" id="3.30.420.10">
    <property type="entry name" value="Ribonuclease H-like superfamily/Ribonuclease H"/>
    <property type="match status" value="1"/>
</dbReference>
<feature type="non-terminal residue" evidence="3">
    <location>
        <position position="1"/>
    </location>
</feature>
<evidence type="ECO:0000256" key="1">
    <source>
        <dbReference type="SAM" id="MobiDB-lite"/>
    </source>
</evidence>
<sequence>MWLMTIRDRHELCSLPTRMSHSKSSLYFVKEFKTKNVLTLSDHVREFKNESFQRFCEEHGIPHNFSCPREPQHNGVVERKNKSLQEIARTMSNDFNSPIIYIRPILKKTDELWKGRQPNISYFHPFGWECFILNTKDNLGNFYPKSKKGTFLRYSNASKAYKMYNSRTLTIDESIHVIFNDYKLDKELSKLNDYFAYFNFEDLQMLSKEFGLDEDPKEDKSEPSSRNWKMKTTI</sequence>
<dbReference type="InterPro" id="IPR036397">
    <property type="entry name" value="RNaseH_sf"/>
</dbReference>
<dbReference type="PANTHER" id="PTHR42648:SF21">
    <property type="entry name" value="CYSTEINE-RICH RLK (RECEPTOR-LIKE PROTEIN KINASE) 8"/>
    <property type="match status" value="1"/>
</dbReference>
<dbReference type="GO" id="GO:0003676">
    <property type="term" value="F:nucleic acid binding"/>
    <property type="evidence" value="ECO:0007669"/>
    <property type="project" value="InterPro"/>
</dbReference>
<reference evidence="3" key="1">
    <citation type="submission" date="2018-05" db="EMBL/GenBank/DDBJ databases">
        <title>Draft genome of Mucuna pruriens seed.</title>
        <authorList>
            <person name="Nnadi N.E."/>
            <person name="Vos R."/>
            <person name="Hasami M.H."/>
            <person name="Devisetty U.K."/>
            <person name="Aguiy J.C."/>
        </authorList>
    </citation>
    <scope>NUCLEOTIDE SEQUENCE [LARGE SCALE GENOMIC DNA]</scope>
    <source>
        <strain evidence="3">JCA_2017</strain>
    </source>
</reference>
<feature type="compositionally biased region" description="Polar residues" evidence="1">
    <location>
        <begin position="224"/>
        <end position="234"/>
    </location>
</feature>
<dbReference type="InterPro" id="IPR057670">
    <property type="entry name" value="SH3_retrovirus"/>
</dbReference>
<comment type="caution">
    <text evidence="3">The sequence shown here is derived from an EMBL/GenBank/DDBJ whole genome shotgun (WGS) entry which is preliminary data.</text>
</comment>
<gene>
    <name evidence="3" type="ORF">CR513_13195</name>
</gene>
<dbReference type="InterPro" id="IPR012337">
    <property type="entry name" value="RNaseH-like_sf"/>
</dbReference>
<keyword evidence="4" id="KW-1185">Reference proteome</keyword>
<dbReference type="InterPro" id="IPR001584">
    <property type="entry name" value="Integrase_cat-core"/>
</dbReference>